<evidence type="ECO:0000313" key="2">
    <source>
        <dbReference type="Proteomes" id="UP001054945"/>
    </source>
</evidence>
<dbReference type="GO" id="GO:0050808">
    <property type="term" value="P:synapse organization"/>
    <property type="evidence" value="ECO:0007669"/>
    <property type="project" value="TreeGrafter"/>
</dbReference>
<dbReference type="SUPFAM" id="SSF48726">
    <property type="entry name" value="Immunoglobulin"/>
    <property type="match status" value="1"/>
</dbReference>
<accession>A0AAV4NLD4</accession>
<dbReference type="PANTHER" id="PTHR23279:SF36">
    <property type="entry name" value="DEFECTIVE PROBOSCIS EXTENSION RESPONSE 9, ISOFORM A"/>
    <property type="match status" value="1"/>
</dbReference>
<dbReference type="Gene3D" id="2.60.40.10">
    <property type="entry name" value="Immunoglobulins"/>
    <property type="match status" value="1"/>
</dbReference>
<protein>
    <submittedName>
        <fullName evidence="1">Lachesin</fullName>
    </submittedName>
</protein>
<dbReference type="InterPro" id="IPR013783">
    <property type="entry name" value="Ig-like_fold"/>
</dbReference>
<dbReference type="InterPro" id="IPR037448">
    <property type="entry name" value="Zig-8"/>
</dbReference>
<dbReference type="PANTHER" id="PTHR23279">
    <property type="entry name" value="DEFECTIVE PROBOSCIS EXTENSION RESPONSE DPR -RELATED"/>
    <property type="match status" value="1"/>
</dbReference>
<evidence type="ECO:0000313" key="1">
    <source>
        <dbReference type="EMBL" id="GIX85627.1"/>
    </source>
</evidence>
<sequence>MSEHVSSLQKTSRIICRNAWKYNFFWNPVARYLNGRVDKRKVAWIKVDTQTLLTLDTHVITRDRRLKITNSNKRQWFLTIKDVSVHDRGYYMCQINTEPMISQDGFLDVMVQLTNFQSELAFKSSKGRDGIETGSFELWHPSSRCRLIGDDAITAI</sequence>
<dbReference type="InterPro" id="IPR036179">
    <property type="entry name" value="Ig-like_dom_sf"/>
</dbReference>
<organism evidence="1 2">
    <name type="scientific">Caerostris extrusa</name>
    <name type="common">Bark spider</name>
    <name type="synonym">Caerostris bankana</name>
    <dbReference type="NCBI Taxonomy" id="172846"/>
    <lineage>
        <taxon>Eukaryota</taxon>
        <taxon>Metazoa</taxon>
        <taxon>Ecdysozoa</taxon>
        <taxon>Arthropoda</taxon>
        <taxon>Chelicerata</taxon>
        <taxon>Arachnida</taxon>
        <taxon>Araneae</taxon>
        <taxon>Araneomorphae</taxon>
        <taxon>Entelegynae</taxon>
        <taxon>Araneoidea</taxon>
        <taxon>Araneidae</taxon>
        <taxon>Caerostris</taxon>
    </lineage>
</organism>
<name>A0AAV4NLD4_CAEEX</name>
<dbReference type="EMBL" id="BPLR01003532">
    <property type="protein sequence ID" value="GIX85627.1"/>
    <property type="molecule type" value="Genomic_DNA"/>
</dbReference>
<comment type="caution">
    <text evidence="1">The sequence shown here is derived from an EMBL/GenBank/DDBJ whole genome shotgun (WGS) entry which is preliminary data.</text>
</comment>
<proteinExistence type="predicted"/>
<dbReference type="GO" id="GO:0032589">
    <property type="term" value="C:neuron projection membrane"/>
    <property type="evidence" value="ECO:0007669"/>
    <property type="project" value="TreeGrafter"/>
</dbReference>
<dbReference type="AlphaFoldDB" id="A0AAV4NLD4"/>
<gene>
    <name evidence="1" type="primary">LAC_2</name>
    <name evidence="1" type="ORF">CEXT_746711</name>
</gene>
<dbReference type="Proteomes" id="UP001054945">
    <property type="component" value="Unassembled WGS sequence"/>
</dbReference>
<reference evidence="1 2" key="1">
    <citation type="submission" date="2021-06" db="EMBL/GenBank/DDBJ databases">
        <title>Caerostris extrusa draft genome.</title>
        <authorList>
            <person name="Kono N."/>
            <person name="Arakawa K."/>
        </authorList>
    </citation>
    <scope>NUCLEOTIDE SEQUENCE [LARGE SCALE GENOMIC DNA]</scope>
</reference>
<keyword evidence="2" id="KW-1185">Reference proteome</keyword>